<dbReference type="EMBL" id="JAAAIM010000141">
    <property type="protein sequence ID" value="KAG0293838.1"/>
    <property type="molecule type" value="Genomic_DNA"/>
</dbReference>
<sequence length="259" mass="29516">MPNYIHPSLFPLHVGLIPEVLARVGHFVPLWEVRHKRHHKNTGTFLKPATMRACLLVSKIWYHTFLPILWHTYICPQMKNVPLEVVRRYSPHFRIFDSFSGHPGPFECNNLVELILPRQMYLPGASEEEPLSLKTERELVRANPGVRSLFWFGPRSQIALDPKDFVGLRVVKNVKLLHWIGSGGRLARTLKMLAGSMVSLELAWIVGLSAKEFLDPDGSFRASLDVVPTCWSLLSFQTRTSTSIGLRAISESVARRYKP</sequence>
<organism evidence="1 2">
    <name type="scientific">Linnemannia gamsii</name>
    <dbReference type="NCBI Taxonomy" id="64522"/>
    <lineage>
        <taxon>Eukaryota</taxon>
        <taxon>Fungi</taxon>
        <taxon>Fungi incertae sedis</taxon>
        <taxon>Mucoromycota</taxon>
        <taxon>Mortierellomycotina</taxon>
        <taxon>Mortierellomycetes</taxon>
        <taxon>Mortierellales</taxon>
        <taxon>Mortierellaceae</taxon>
        <taxon>Linnemannia</taxon>
    </lineage>
</organism>
<reference evidence="1 2" key="1">
    <citation type="journal article" date="2020" name="Fungal Divers.">
        <title>Resolving the Mortierellaceae phylogeny through synthesis of multi-gene phylogenetics and phylogenomics.</title>
        <authorList>
            <person name="Vandepol N."/>
            <person name="Liber J."/>
            <person name="Desiro A."/>
            <person name="Na H."/>
            <person name="Kennedy M."/>
            <person name="Barry K."/>
            <person name="Grigoriev I.V."/>
            <person name="Miller A.N."/>
            <person name="O'Donnell K."/>
            <person name="Stajich J.E."/>
            <person name="Bonito G."/>
        </authorList>
    </citation>
    <scope>NUCLEOTIDE SEQUENCE [LARGE SCALE GENOMIC DNA]</scope>
    <source>
        <strain evidence="1 2">AD045</strain>
    </source>
</reference>
<evidence type="ECO:0000313" key="2">
    <source>
        <dbReference type="Proteomes" id="UP001194696"/>
    </source>
</evidence>
<comment type="caution">
    <text evidence="1">The sequence shown here is derived from an EMBL/GenBank/DDBJ whole genome shotgun (WGS) entry which is preliminary data.</text>
</comment>
<evidence type="ECO:0000313" key="1">
    <source>
        <dbReference type="EMBL" id="KAG0293838.1"/>
    </source>
</evidence>
<protein>
    <recommendedName>
        <fullName evidence="3">Fatty acid desaturase domain-containing protein</fullName>
    </recommendedName>
</protein>
<proteinExistence type="predicted"/>
<name>A0ABQ7K8A6_9FUNG</name>
<keyword evidence="2" id="KW-1185">Reference proteome</keyword>
<accession>A0ABQ7K8A6</accession>
<dbReference type="Proteomes" id="UP001194696">
    <property type="component" value="Unassembled WGS sequence"/>
</dbReference>
<gene>
    <name evidence="1" type="ORF">BGZ96_002222</name>
</gene>
<evidence type="ECO:0008006" key="3">
    <source>
        <dbReference type="Google" id="ProtNLM"/>
    </source>
</evidence>